<dbReference type="GO" id="GO:0070150">
    <property type="term" value="P:mitochondrial glycyl-tRNA aminoacylation"/>
    <property type="evidence" value="ECO:0007669"/>
    <property type="project" value="TreeGrafter"/>
</dbReference>
<dbReference type="SUPFAM" id="SSF55681">
    <property type="entry name" value="Class II aaRS and biotin synthetases"/>
    <property type="match status" value="1"/>
</dbReference>
<dbReference type="Proteomes" id="UP000054937">
    <property type="component" value="Unassembled WGS sequence"/>
</dbReference>
<evidence type="ECO:0000313" key="11">
    <source>
        <dbReference type="EMBL" id="KRX11088.1"/>
    </source>
</evidence>
<dbReference type="PANTHER" id="PTHR10745">
    <property type="entry name" value="GLYCYL-TRNA SYNTHETASE/DNA POLYMERASE SUBUNIT GAMMA-2"/>
    <property type="match status" value="1"/>
</dbReference>
<dbReference type="AlphaFoldDB" id="A0A0V0R9L9"/>
<dbReference type="OMA" id="MEMQYFV"/>
<dbReference type="NCBIfam" id="TIGR00389">
    <property type="entry name" value="glyS_dimeric"/>
    <property type="match status" value="1"/>
</dbReference>
<dbReference type="GO" id="GO:0005739">
    <property type="term" value="C:mitochondrion"/>
    <property type="evidence" value="ECO:0007669"/>
    <property type="project" value="TreeGrafter"/>
</dbReference>
<keyword evidence="5" id="KW-0067">ATP-binding</keyword>
<accession>A0A0V0R9L9</accession>
<dbReference type="EC" id="6.1.1.14" evidence="2"/>
<evidence type="ECO:0000256" key="3">
    <source>
        <dbReference type="ARBA" id="ARBA00022598"/>
    </source>
</evidence>
<dbReference type="CDD" id="cd00774">
    <property type="entry name" value="GlyRS-like_core"/>
    <property type="match status" value="1"/>
</dbReference>
<keyword evidence="7" id="KW-0030">Aminoacyl-tRNA synthetase</keyword>
<dbReference type="Gene3D" id="3.30.930.10">
    <property type="entry name" value="Bira Bifunctional Protein, Domain 2"/>
    <property type="match status" value="2"/>
</dbReference>
<name>A0A0V0R9L9_PSEPJ</name>
<dbReference type="Gene3D" id="3.40.50.800">
    <property type="entry name" value="Anticodon-binding domain"/>
    <property type="match status" value="1"/>
</dbReference>
<keyword evidence="3" id="KW-0436">Ligase</keyword>
<reference evidence="11 12" key="1">
    <citation type="journal article" date="2015" name="Sci. Rep.">
        <title>Genome of the facultative scuticociliatosis pathogen Pseudocohnilembus persalinus provides insight into its virulence through horizontal gene transfer.</title>
        <authorList>
            <person name="Xiong J."/>
            <person name="Wang G."/>
            <person name="Cheng J."/>
            <person name="Tian M."/>
            <person name="Pan X."/>
            <person name="Warren A."/>
            <person name="Jiang C."/>
            <person name="Yuan D."/>
            <person name="Miao W."/>
        </authorList>
    </citation>
    <scope>NUCLEOTIDE SEQUENCE [LARGE SCALE GENOMIC DNA]</scope>
    <source>
        <strain evidence="11">36N120E</strain>
    </source>
</reference>
<dbReference type="InterPro" id="IPR036621">
    <property type="entry name" value="Anticodon-bd_dom_sf"/>
</dbReference>
<dbReference type="PRINTS" id="PR01043">
    <property type="entry name" value="TRNASYNTHGLY"/>
</dbReference>
<comment type="similarity">
    <text evidence="1">Belongs to the class-II aminoacyl-tRNA synthetase family.</text>
</comment>
<keyword evidence="4" id="KW-0547">Nucleotide-binding</keyword>
<protein>
    <recommendedName>
        <fullName evidence="2">glycine--tRNA ligase</fullName>
        <ecNumber evidence="2">6.1.1.14</ecNumber>
    </recommendedName>
    <alternativeName>
        <fullName evidence="8">Diadenosine tetraphosphate synthetase</fullName>
    </alternativeName>
</protein>
<dbReference type="GO" id="GO:0005524">
    <property type="term" value="F:ATP binding"/>
    <property type="evidence" value="ECO:0007669"/>
    <property type="project" value="UniProtKB-KW"/>
</dbReference>
<evidence type="ECO:0000256" key="4">
    <source>
        <dbReference type="ARBA" id="ARBA00022741"/>
    </source>
</evidence>
<feature type="domain" description="Aminoacyl-transfer RNA synthetases class-II family profile" evidence="10">
    <location>
        <begin position="145"/>
        <end position="406"/>
    </location>
</feature>
<evidence type="ECO:0000256" key="9">
    <source>
        <dbReference type="SAM" id="MobiDB-lite"/>
    </source>
</evidence>
<dbReference type="SUPFAM" id="SSF52954">
    <property type="entry name" value="Class II aaRS ABD-related"/>
    <property type="match status" value="1"/>
</dbReference>
<dbReference type="PANTHER" id="PTHR10745:SF0">
    <property type="entry name" value="GLYCINE--TRNA LIGASE"/>
    <property type="match status" value="1"/>
</dbReference>
<evidence type="ECO:0000256" key="1">
    <source>
        <dbReference type="ARBA" id="ARBA00008226"/>
    </source>
</evidence>
<dbReference type="InterPro" id="IPR004154">
    <property type="entry name" value="Anticodon-bd"/>
</dbReference>
<feature type="region of interest" description="Disordered" evidence="9">
    <location>
        <begin position="570"/>
        <end position="596"/>
    </location>
</feature>
<gene>
    <name evidence="11" type="ORF">PPERSA_05197</name>
</gene>
<evidence type="ECO:0000256" key="6">
    <source>
        <dbReference type="ARBA" id="ARBA00022917"/>
    </source>
</evidence>
<dbReference type="InterPro" id="IPR027031">
    <property type="entry name" value="Gly-tRNA_synthase/POLG2"/>
</dbReference>
<dbReference type="InterPro" id="IPR002315">
    <property type="entry name" value="tRNA-synt_gly"/>
</dbReference>
<dbReference type="FunFam" id="3.40.50.800:FF:000004">
    <property type="entry name" value="Glycine--tRNA ligase 2"/>
    <property type="match status" value="1"/>
</dbReference>
<dbReference type="InterPro" id="IPR033731">
    <property type="entry name" value="GlyRS-like_core"/>
</dbReference>
<evidence type="ECO:0000256" key="7">
    <source>
        <dbReference type="ARBA" id="ARBA00023146"/>
    </source>
</evidence>
<dbReference type="FunCoup" id="A0A0V0R9L9">
    <property type="interactions" value="451"/>
</dbReference>
<evidence type="ECO:0000313" key="12">
    <source>
        <dbReference type="Proteomes" id="UP000054937"/>
    </source>
</evidence>
<keyword evidence="12" id="KW-1185">Reference proteome</keyword>
<dbReference type="InterPro" id="IPR006195">
    <property type="entry name" value="aa-tRNA-synth_II"/>
</dbReference>
<evidence type="ECO:0000256" key="5">
    <source>
        <dbReference type="ARBA" id="ARBA00022840"/>
    </source>
</evidence>
<sequence>MSTVKKVVINKQTLQAQKEDFEKLMNSRSFYFIGSEIYGGIGGLYDWGPPGCAIRTNVQQFWREHFILEDDMLEISTTSMTPEIVFQHSGHIKKFSDLVVRDSVNRRPERADKYLIAWCTEQLEKNEKLSEEQKLRLTYLQQNAEEMEGFELHAAFQELQIKSIDGNLFTEPEPFNLMFQSDIGPSGGHKGYLRPETAQGMFVNFNRLKNFANDKIPFAAAQIGLGFRNEIAPKQQLLRVREFDMAEIEHFYDPQNHTHPKFKLYADMELPLLSAKRQRDELADKAVQVKLGEAVTSGLICNETMAYFLARTYLFLTQVGINPDNIRFRQHKEKEMAHYANDCWDAEIELSAGWVEAVGHASRQAYDLACHAKGSGQKMLASRKLEQPKKVKIVELILDNGKLGLEFQRKIQLNVYYNSLSQEERTALKEELVQLKSKEVQIVQKIEKKNKEGVIEVKEKTSKQNIDLDVIAEIEAQGQHFENMQAKVKAYIEDLSDEENRELLKQLDQNQVQRIQFDNFYFDFHKSYIKKIKETEKVMQEEKFQPHVIEPAFGLGRVITGILEHSFRVREETQQEPQQKQEEENGKKAKKGKSEAKQVKPVRAYLNLPPRIAPIKCSILPLMAKDVFQPTIQFLKKELNKVGISNKVDESGVSIGKRYARTDELGIPFGITVDYETLEEGPLKDTFCLREISTTKQVRIPKTELIQVLSNLSNSVITWEEVVAKYPAQIVKEDE</sequence>
<dbReference type="EMBL" id="LDAU01000007">
    <property type="protein sequence ID" value="KRX11088.1"/>
    <property type="molecule type" value="Genomic_DNA"/>
</dbReference>
<dbReference type="InterPro" id="IPR045864">
    <property type="entry name" value="aa-tRNA-synth_II/BPL/LPL"/>
</dbReference>
<proteinExistence type="inferred from homology"/>
<dbReference type="OrthoDB" id="57698at2759"/>
<evidence type="ECO:0000259" key="10">
    <source>
        <dbReference type="PROSITE" id="PS50862"/>
    </source>
</evidence>
<evidence type="ECO:0000256" key="2">
    <source>
        <dbReference type="ARBA" id="ARBA00012829"/>
    </source>
</evidence>
<dbReference type="PROSITE" id="PS50862">
    <property type="entry name" value="AA_TRNA_LIGASE_II"/>
    <property type="match status" value="1"/>
</dbReference>
<dbReference type="GO" id="GO:0004820">
    <property type="term" value="F:glycine-tRNA ligase activity"/>
    <property type="evidence" value="ECO:0007669"/>
    <property type="project" value="UniProtKB-EC"/>
</dbReference>
<dbReference type="Gene3D" id="3.30.40.230">
    <property type="match status" value="1"/>
</dbReference>
<dbReference type="NCBIfam" id="NF003211">
    <property type="entry name" value="PRK04173.1"/>
    <property type="match status" value="1"/>
</dbReference>
<dbReference type="Pfam" id="PF03129">
    <property type="entry name" value="HGTP_anticodon"/>
    <property type="match status" value="1"/>
</dbReference>
<organism evidence="11 12">
    <name type="scientific">Pseudocohnilembus persalinus</name>
    <name type="common">Ciliate</name>
    <dbReference type="NCBI Taxonomy" id="266149"/>
    <lineage>
        <taxon>Eukaryota</taxon>
        <taxon>Sar</taxon>
        <taxon>Alveolata</taxon>
        <taxon>Ciliophora</taxon>
        <taxon>Intramacronucleata</taxon>
        <taxon>Oligohymenophorea</taxon>
        <taxon>Scuticociliatia</taxon>
        <taxon>Philasterida</taxon>
        <taxon>Pseudocohnilembidae</taxon>
        <taxon>Pseudocohnilembus</taxon>
    </lineage>
</organism>
<evidence type="ECO:0000256" key="8">
    <source>
        <dbReference type="ARBA" id="ARBA00030057"/>
    </source>
</evidence>
<dbReference type="InParanoid" id="A0A0V0R9L9"/>
<comment type="caution">
    <text evidence="11">The sequence shown here is derived from an EMBL/GenBank/DDBJ whole genome shotgun (WGS) entry which is preliminary data.</text>
</comment>
<keyword evidence="6" id="KW-0648">Protein biosynthesis</keyword>